<dbReference type="RefSeq" id="WP_014386944.1">
    <property type="nucleotide sequence ID" value="NC_017021.1"/>
</dbReference>
<dbReference type="HOGENOM" id="CLU_2587477_0_0_5"/>
<evidence type="ECO:0000313" key="1">
    <source>
        <dbReference type="EMBL" id="AFC70427.1"/>
    </source>
</evidence>
<gene>
    <name evidence="1" type="ordered locus">MCE_08540</name>
</gene>
<dbReference type="AlphaFoldDB" id="H8K6B6"/>
<keyword evidence="1" id="KW-0614">Plasmid</keyword>
<dbReference type="Proteomes" id="UP000008005">
    <property type="component" value="Plasmid pMCE_3"/>
</dbReference>
<name>H8K6B6_RICAG</name>
<evidence type="ECO:0000313" key="2">
    <source>
        <dbReference type="Proteomes" id="UP000008005"/>
    </source>
</evidence>
<sequence length="80" mass="8968">MLADAPTNTVDKEVSHVSQQLLERNIWQEVFKGKIVDEEKIISISANDYRAVTFFSSEGSSNYIKYLEATGKGGVAHEYL</sequence>
<dbReference type="KEGG" id="ram:MCE_08540"/>
<geneLocation type="plasmid" evidence="1 2">
    <name>pMCE_3</name>
</geneLocation>
<reference evidence="2" key="1">
    <citation type="submission" date="2012-02" db="EMBL/GenBank/DDBJ databases">
        <title>Complete genome sequence of Candidatus Rickettsia amblyommii strain GAT-30V.</title>
        <authorList>
            <person name="Johnson S.L."/>
            <person name="Munk A.C."/>
            <person name="Han S."/>
            <person name="Bruce D.C."/>
            <person name="Dasch G.A."/>
        </authorList>
    </citation>
    <scope>NUCLEOTIDE SEQUENCE [LARGE SCALE GENOMIC DNA]</scope>
    <source>
        <strain evidence="2">GAT-30V</strain>
        <plasmid evidence="2">pMCE_3</plasmid>
    </source>
</reference>
<organism evidence="1 2">
    <name type="scientific">Rickettsia amblyommatis (strain GAT-30V)</name>
    <name type="common">Rickettsia amblyommii</name>
    <dbReference type="NCBI Taxonomy" id="1105111"/>
    <lineage>
        <taxon>Bacteria</taxon>
        <taxon>Pseudomonadati</taxon>
        <taxon>Pseudomonadota</taxon>
        <taxon>Alphaproteobacteria</taxon>
        <taxon>Rickettsiales</taxon>
        <taxon>Rickettsiaceae</taxon>
        <taxon>Rickettsieae</taxon>
        <taxon>Rickettsia</taxon>
        <taxon>spotted fever group</taxon>
    </lineage>
</organism>
<protein>
    <submittedName>
        <fullName evidence="1">Uncharacterized protein</fullName>
    </submittedName>
</protein>
<dbReference type="EMBL" id="CP003337">
    <property type="protein sequence ID" value="AFC70427.1"/>
    <property type="molecule type" value="Genomic_DNA"/>
</dbReference>
<proteinExistence type="predicted"/>
<accession>H8K6B6</accession>